<reference evidence="2" key="1">
    <citation type="submission" date="2021-01" db="EMBL/GenBank/DDBJ databases">
        <title>Modified the classification status of verrucomicrobia.</title>
        <authorList>
            <person name="Feng X."/>
        </authorList>
    </citation>
    <scope>NUCLEOTIDE SEQUENCE</scope>
    <source>
        <strain evidence="2">KCTC 12986</strain>
    </source>
</reference>
<comment type="caution">
    <text evidence="2">The sequence shown here is derived from an EMBL/GenBank/DDBJ whole genome shotgun (WGS) entry which is preliminary data.</text>
</comment>
<dbReference type="EMBL" id="JAENIO010000001">
    <property type="protein sequence ID" value="MBK1832499.1"/>
    <property type="molecule type" value="Genomic_DNA"/>
</dbReference>
<organism evidence="2 3">
    <name type="scientific">Roseibacillus ishigakijimensis</name>
    <dbReference type="NCBI Taxonomy" id="454146"/>
    <lineage>
        <taxon>Bacteria</taxon>
        <taxon>Pseudomonadati</taxon>
        <taxon>Verrucomicrobiota</taxon>
        <taxon>Verrucomicrobiia</taxon>
        <taxon>Verrucomicrobiales</taxon>
        <taxon>Verrucomicrobiaceae</taxon>
        <taxon>Roseibacillus</taxon>
    </lineage>
</organism>
<name>A0A934RJD4_9BACT</name>
<keyword evidence="1" id="KW-0472">Membrane</keyword>
<protein>
    <submittedName>
        <fullName evidence="2">Uncharacterized protein</fullName>
    </submittedName>
</protein>
<proteinExistence type="predicted"/>
<feature type="transmembrane region" description="Helical" evidence="1">
    <location>
        <begin position="60"/>
        <end position="79"/>
    </location>
</feature>
<feature type="transmembrane region" description="Helical" evidence="1">
    <location>
        <begin position="99"/>
        <end position="123"/>
    </location>
</feature>
<evidence type="ECO:0000256" key="1">
    <source>
        <dbReference type="SAM" id="Phobius"/>
    </source>
</evidence>
<evidence type="ECO:0000313" key="3">
    <source>
        <dbReference type="Proteomes" id="UP000604083"/>
    </source>
</evidence>
<feature type="transmembrane region" description="Helical" evidence="1">
    <location>
        <begin position="27"/>
        <end position="48"/>
    </location>
</feature>
<keyword evidence="1" id="KW-0812">Transmembrane</keyword>
<dbReference type="Proteomes" id="UP000604083">
    <property type="component" value="Unassembled WGS sequence"/>
</dbReference>
<evidence type="ECO:0000313" key="2">
    <source>
        <dbReference type="EMBL" id="MBK1832499.1"/>
    </source>
</evidence>
<sequence length="143" mass="16438">MLDFPARIIPTHRQAAMFDLFEFYIPYFNYLSPLVYLFLNGLGFYGGWLLKGRTRSPGPLFVLWGSIFNSLLLLLLPTYSLLNDRLTQGVIIGPNFETLFWLVLDFGQILSTAALLFGLVLIAQDFRAHLEESEREKSLSERE</sequence>
<keyword evidence="3" id="KW-1185">Reference proteome</keyword>
<dbReference type="RefSeq" id="WP_377174658.1">
    <property type="nucleotide sequence ID" value="NZ_JBHUJA010000048.1"/>
</dbReference>
<accession>A0A934RJD4</accession>
<keyword evidence="1" id="KW-1133">Transmembrane helix</keyword>
<gene>
    <name evidence="2" type="ORF">JIN78_00380</name>
</gene>
<dbReference type="AlphaFoldDB" id="A0A934RJD4"/>